<feature type="domain" description="Thiazole synthase ThiG" evidence="9">
    <location>
        <begin position="14"/>
        <end position="259"/>
    </location>
</feature>
<dbReference type="Gene3D" id="3.20.20.70">
    <property type="entry name" value="Aldolase class I"/>
    <property type="match status" value="1"/>
</dbReference>
<gene>
    <name evidence="8" type="primary">thiG</name>
    <name evidence="10" type="ORF">DKW60_08920</name>
</gene>
<dbReference type="RefSeq" id="WP_109837335.1">
    <property type="nucleotide sequence ID" value="NZ_QGKM01000019.1"/>
</dbReference>
<evidence type="ECO:0000256" key="1">
    <source>
        <dbReference type="ARBA" id="ARBA00002834"/>
    </source>
</evidence>
<dbReference type="InterPro" id="IPR033983">
    <property type="entry name" value="Thiazole_synthase_ThiG"/>
</dbReference>
<dbReference type="InterPro" id="IPR008867">
    <property type="entry name" value="ThiG"/>
</dbReference>
<dbReference type="GO" id="GO:1990107">
    <property type="term" value="F:thiazole synthase activity"/>
    <property type="evidence" value="ECO:0007669"/>
    <property type="project" value="UniProtKB-EC"/>
</dbReference>
<dbReference type="CDD" id="cd04728">
    <property type="entry name" value="ThiG"/>
    <property type="match status" value="1"/>
</dbReference>
<evidence type="ECO:0000313" key="11">
    <source>
        <dbReference type="Proteomes" id="UP000245539"/>
    </source>
</evidence>
<dbReference type="HAMAP" id="MF_00443">
    <property type="entry name" value="ThiG"/>
    <property type="match status" value="1"/>
</dbReference>
<comment type="function">
    <text evidence="1 8">Catalyzes the rearrangement of 1-deoxy-D-xylulose 5-phosphate (DXP) to produce the thiazole phosphate moiety of thiamine. Sulfur is provided by the thiocarboxylate moiety of the carrier protein ThiS. In vitro, sulfur can be provided by H(2)S.</text>
</comment>
<dbReference type="InterPro" id="IPR013785">
    <property type="entry name" value="Aldolase_TIM"/>
</dbReference>
<feature type="binding site" evidence="8">
    <location>
        <position position="167"/>
    </location>
    <ligand>
        <name>1-deoxy-D-xylulose 5-phosphate</name>
        <dbReference type="ChEBI" id="CHEBI:57792"/>
    </ligand>
</feature>
<dbReference type="EC" id="2.8.1.10" evidence="3 8"/>
<protein>
    <recommendedName>
        <fullName evidence="3 8">Thiazole synthase</fullName>
        <ecNumber evidence="3 8">2.8.1.10</ecNumber>
    </recommendedName>
</protein>
<dbReference type="GO" id="GO:0005737">
    <property type="term" value="C:cytoplasm"/>
    <property type="evidence" value="ECO:0007669"/>
    <property type="project" value="UniProtKB-SubCell"/>
</dbReference>
<keyword evidence="6 8" id="KW-0704">Schiff base</keyword>
<sequence length="269" mass="29165">MSETQVEISDSWDVYGKTLSSRFFIGTALYPSPEVMQQSIAASKAEVVTVSLRRQSPQQQGGNHYWELIKSSGCELLPNTAGCHTAKEAVTLAQMSRELFQTDWIKLEVIGDDYNLQPDPFATLEAAETLVKMGFKVFPYCTDDLVLCQKLRDVGCEVLMPWGSPIGTGLGLLNPHALTTIRERLPDMTLLVDAGLGKPSDACRAMELGFDAVLLNTAVAQAHDPVVMAEAFANAIAAGRSAWLSGMIEARAAASASTPTLGMPFWHQN</sequence>
<comment type="catalytic activity">
    <reaction evidence="7 8">
        <text>[ThiS sulfur-carrier protein]-C-terminal-Gly-aminoethanethioate + 2-iminoacetate + 1-deoxy-D-xylulose 5-phosphate = [ThiS sulfur-carrier protein]-C-terminal Gly-Gly + 2-[(2R,5Z)-2-carboxy-4-methylthiazol-5(2H)-ylidene]ethyl phosphate + 2 H2O + H(+)</text>
        <dbReference type="Rhea" id="RHEA:26297"/>
        <dbReference type="Rhea" id="RHEA-COMP:12909"/>
        <dbReference type="Rhea" id="RHEA-COMP:19908"/>
        <dbReference type="ChEBI" id="CHEBI:15377"/>
        <dbReference type="ChEBI" id="CHEBI:15378"/>
        <dbReference type="ChEBI" id="CHEBI:57792"/>
        <dbReference type="ChEBI" id="CHEBI:62899"/>
        <dbReference type="ChEBI" id="CHEBI:77846"/>
        <dbReference type="ChEBI" id="CHEBI:90778"/>
        <dbReference type="ChEBI" id="CHEBI:232372"/>
        <dbReference type="EC" id="2.8.1.10"/>
    </reaction>
</comment>
<dbReference type="Pfam" id="PF05690">
    <property type="entry name" value="ThiG"/>
    <property type="match status" value="1"/>
</dbReference>
<evidence type="ECO:0000256" key="3">
    <source>
        <dbReference type="ARBA" id="ARBA00011960"/>
    </source>
</evidence>
<feature type="binding site" evidence="8">
    <location>
        <begin position="194"/>
        <end position="195"/>
    </location>
    <ligand>
        <name>1-deoxy-D-xylulose 5-phosphate</name>
        <dbReference type="ChEBI" id="CHEBI:57792"/>
    </ligand>
</feature>
<dbReference type="UniPathway" id="UPA00060"/>
<feature type="binding site" evidence="8">
    <location>
        <begin position="216"/>
        <end position="217"/>
    </location>
    <ligand>
        <name>1-deoxy-D-xylulose 5-phosphate</name>
        <dbReference type="ChEBI" id="CHEBI:57792"/>
    </ligand>
</feature>
<comment type="pathway">
    <text evidence="2 8">Cofactor biosynthesis; thiamine diphosphate biosynthesis.</text>
</comment>
<dbReference type="SUPFAM" id="SSF110399">
    <property type="entry name" value="ThiG-like"/>
    <property type="match status" value="1"/>
</dbReference>
<organism evidence="10 11">
    <name type="scientific">Leucothrix pacifica</name>
    <dbReference type="NCBI Taxonomy" id="1247513"/>
    <lineage>
        <taxon>Bacteria</taxon>
        <taxon>Pseudomonadati</taxon>
        <taxon>Pseudomonadota</taxon>
        <taxon>Gammaproteobacteria</taxon>
        <taxon>Thiotrichales</taxon>
        <taxon>Thiotrichaceae</taxon>
        <taxon>Leucothrix</taxon>
    </lineage>
</organism>
<dbReference type="AlphaFoldDB" id="A0A317CHN5"/>
<keyword evidence="4 8" id="KW-0808">Transferase</keyword>
<dbReference type="GO" id="GO:0009229">
    <property type="term" value="P:thiamine diphosphate biosynthetic process"/>
    <property type="evidence" value="ECO:0007669"/>
    <property type="project" value="UniProtKB-UniRule"/>
</dbReference>
<dbReference type="EMBL" id="QGKM01000019">
    <property type="protein sequence ID" value="PWQ98076.1"/>
    <property type="molecule type" value="Genomic_DNA"/>
</dbReference>
<dbReference type="PANTHER" id="PTHR34266:SF2">
    <property type="entry name" value="THIAZOLE SYNTHASE"/>
    <property type="match status" value="1"/>
</dbReference>
<name>A0A317CHN5_9GAMM</name>
<evidence type="ECO:0000259" key="9">
    <source>
        <dbReference type="Pfam" id="PF05690"/>
    </source>
</evidence>
<proteinExistence type="inferred from homology"/>
<evidence type="ECO:0000256" key="8">
    <source>
        <dbReference type="HAMAP-Rule" id="MF_00443"/>
    </source>
</evidence>
<dbReference type="Proteomes" id="UP000245539">
    <property type="component" value="Unassembled WGS sequence"/>
</dbReference>
<keyword evidence="11" id="KW-1185">Reference proteome</keyword>
<dbReference type="PANTHER" id="PTHR34266">
    <property type="entry name" value="THIAZOLE SYNTHASE"/>
    <property type="match status" value="1"/>
</dbReference>
<evidence type="ECO:0000313" key="10">
    <source>
        <dbReference type="EMBL" id="PWQ98076.1"/>
    </source>
</evidence>
<keyword evidence="8" id="KW-0963">Cytoplasm</keyword>
<evidence type="ECO:0000256" key="7">
    <source>
        <dbReference type="ARBA" id="ARBA00049897"/>
    </source>
</evidence>
<comment type="subcellular location">
    <subcellularLocation>
        <location evidence="8">Cytoplasm</location>
    </subcellularLocation>
</comment>
<feature type="active site" description="Schiff-base intermediate with DXP" evidence="8">
    <location>
        <position position="106"/>
    </location>
</feature>
<keyword evidence="5 8" id="KW-0784">Thiamine biosynthesis</keyword>
<dbReference type="OrthoDB" id="9805935at2"/>
<reference evidence="10 11" key="1">
    <citation type="submission" date="2018-05" db="EMBL/GenBank/DDBJ databases">
        <title>Leucothrix arctica sp. nov., isolated from Arctic seawater.</title>
        <authorList>
            <person name="Choi A."/>
            <person name="Baek K."/>
        </authorList>
    </citation>
    <scope>NUCLEOTIDE SEQUENCE [LARGE SCALE GENOMIC DNA]</scope>
    <source>
        <strain evidence="10 11">JCM 18388</strain>
    </source>
</reference>
<evidence type="ECO:0000256" key="5">
    <source>
        <dbReference type="ARBA" id="ARBA00022977"/>
    </source>
</evidence>
<evidence type="ECO:0000256" key="2">
    <source>
        <dbReference type="ARBA" id="ARBA00004948"/>
    </source>
</evidence>
<comment type="similarity">
    <text evidence="8">Belongs to the ThiG family.</text>
</comment>
<comment type="subunit">
    <text evidence="8">Homotetramer. Forms heterodimers with either ThiH or ThiS.</text>
</comment>
<comment type="caution">
    <text evidence="10">The sequence shown here is derived from an EMBL/GenBank/DDBJ whole genome shotgun (WGS) entry which is preliminary data.</text>
</comment>
<accession>A0A317CHN5</accession>
<evidence type="ECO:0000256" key="4">
    <source>
        <dbReference type="ARBA" id="ARBA00022679"/>
    </source>
</evidence>
<evidence type="ECO:0000256" key="6">
    <source>
        <dbReference type="ARBA" id="ARBA00023270"/>
    </source>
</evidence>